<reference evidence="4" key="1">
    <citation type="journal article" date="2019" name="Int. J. Syst. Evol. Microbiol.">
        <title>The Global Catalogue of Microorganisms (GCM) 10K type strain sequencing project: providing services to taxonomists for standard genome sequencing and annotation.</title>
        <authorList>
            <consortium name="The Broad Institute Genomics Platform"/>
            <consortium name="The Broad Institute Genome Sequencing Center for Infectious Disease"/>
            <person name="Wu L."/>
            <person name="Ma J."/>
        </authorList>
    </citation>
    <scope>NUCLEOTIDE SEQUENCE [LARGE SCALE GENOMIC DNA]</scope>
    <source>
        <strain evidence="4">CGMCC 1.6774</strain>
    </source>
</reference>
<evidence type="ECO:0000256" key="2">
    <source>
        <dbReference type="ARBA" id="ARBA00023002"/>
    </source>
</evidence>
<evidence type="ECO:0000313" key="3">
    <source>
        <dbReference type="EMBL" id="MFD2181243.1"/>
    </source>
</evidence>
<protein>
    <submittedName>
        <fullName evidence="3">SDR family oxidoreductase</fullName>
    </submittedName>
</protein>
<dbReference type="Pfam" id="PF13561">
    <property type="entry name" value="adh_short_C2"/>
    <property type="match status" value="1"/>
</dbReference>
<name>A0ABW5AE94_9BRAD</name>
<dbReference type="InterPro" id="IPR002347">
    <property type="entry name" value="SDR_fam"/>
</dbReference>
<accession>A0ABW5AE94</accession>
<comment type="similarity">
    <text evidence="1">Belongs to the short-chain dehydrogenases/reductases (SDR) family.</text>
</comment>
<dbReference type="Proteomes" id="UP001597314">
    <property type="component" value="Unassembled WGS sequence"/>
</dbReference>
<dbReference type="EMBL" id="JBHUIW010000003">
    <property type="protein sequence ID" value="MFD2181243.1"/>
    <property type="molecule type" value="Genomic_DNA"/>
</dbReference>
<sequence>MTQPSPAPRPDAPRPAAPCPAALVTGGAQRIGRAIVRALVDDGYAVAIHARASAGEADALCAEIAAAGGIARVVVADLADHDAVLRLVPAAVAAVGPLTLLVNNASTFERDEIGGLDRALFDLHMAVNLRAPVFLAEAFAGQAPGGEVPGGADPSVVNIVDQRVYKPTPRFLSYGLSKSALHTATTTLAQALAPAVRVNAVAPGPTLPSPRQDLEAFARQAAAVPLGRGPSPEEIADAVLYLARARSVTGETIAVDGGQRLAWQTPDAMGVDE</sequence>
<proteinExistence type="inferred from homology"/>
<dbReference type="PANTHER" id="PTHR43639:SF1">
    <property type="entry name" value="SHORT-CHAIN DEHYDROGENASE_REDUCTASE FAMILY PROTEIN"/>
    <property type="match status" value="1"/>
</dbReference>
<dbReference type="RefSeq" id="WP_378476437.1">
    <property type="nucleotide sequence ID" value="NZ_JBHUIW010000003.1"/>
</dbReference>
<dbReference type="SUPFAM" id="SSF51735">
    <property type="entry name" value="NAD(P)-binding Rossmann-fold domains"/>
    <property type="match status" value="1"/>
</dbReference>
<dbReference type="InterPro" id="IPR036291">
    <property type="entry name" value="NAD(P)-bd_dom_sf"/>
</dbReference>
<gene>
    <name evidence="3" type="ORF">ACFSOX_03690</name>
</gene>
<comment type="caution">
    <text evidence="3">The sequence shown here is derived from an EMBL/GenBank/DDBJ whole genome shotgun (WGS) entry which is preliminary data.</text>
</comment>
<organism evidence="3 4">
    <name type="scientific">Rhodoplanes azumiensis</name>
    <dbReference type="NCBI Taxonomy" id="1897628"/>
    <lineage>
        <taxon>Bacteria</taxon>
        <taxon>Pseudomonadati</taxon>
        <taxon>Pseudomonadota</taxon>
        <taxon>Alphaproteobacteria</taxon>
        <taxon>Hyphomicrobiales</taxon>
        <taxon>Nitrobacteraceae</taxon>
        <taxon>Rhodoplanes</taxon>
    </lineage>
</organism>
<dbReference type="PANTHER" id="PTHR43639">
    <property type="entry name" value="OXIDOREDUCTASE, SHORT-CHAIN DEHYDROGENASE/REDUCTASE FAMILY (AFU_ORTHOLOGUE AFUA_5G02870)"/>
    <property type="match status" value="1"/>
</dbReference>
<keyword evidence="4" id="KW-1185">Reference proteome</keyword>
<evidence type="ECO:0000256" key="1">
    <source>
        <dbReference type="ARBA" id="ARBA00006484"/>
    </source>
</evidence>
<dbReference type="NCBIfam" id="NF006597">
    <property type="entry name" value="PRK09134.1"/>
    <property type="match status" value="1"/>
</dbReference>
<evidence type="ECO:0000313" key="4">
    <source>
        <dbReference type="Proteomes" id="UP001597314"/>
    </source>
</evidence>
<dbReference type="PRINTS" id="PR00081">
    <property type="entry name" value="GDHRDH"/>
</dbReference>
<dbReference type="Gene3D" id="3.40.50.720">
    <property type="entry name" value="NAD(P)-binding Rossmann-like Domain"/>
    <property type="match status" value="1"/>
</dbReference>
<keyword evidence="2" id="KW-0560">Oxidoreductase</keyword>